<evidence type="ECO:0000259" key="1">
    <source>
        <dbReference type="Pfam" id="PF13843"/>
    </source>
</evidence>
<reference evidence="2 3" key="1">
    <citation type="submission" date="2024-05" db="EMBL/GenBank/DDBJ databases">
        <authorList>
            <person name="Wallberg A."/>
        </authorList>
    </citation>
    <scope>NUCLEOTIDE SEQUENCE [LARGE SCALE GENOMIC DNA]</scope>
</reference>
<comment type="caution">
    <text evidence="2">The sequence shown here is derived from an EMBL/GenBank/DDBJ whole genome shotgun (WGS) entry which is preliminary data.</text>
</comment>
<evidence type="ECO:0000313" key="2">
    <source>
        <dbReference type="EMBL" id="CAL4221095.1"/>
    </source>
</evidence>
<organism evidence="2 3">
    <name type="scientific">Meganyctiphanes norvegica</name>
    <name type="common">Northern krill</name>
    <name type="synonym">Thysanopoda norvegica</name>
    <dbReference type="NCBI Taxonomy" id="48144"/>
    <lineage>
        <taxon>Eukaryota</taxon>
        <taxon>Metazoa</taxon>
        <taxon>Ecdysozoa</taxon>
        <taxon>Arthropoda</taxon>
        <taxon>Crustacea</taxon>
        <taxon>Multicrustacea</taxon>
        <taxon>Malacostraca</taxon>
        <taxon>Eumalacostraca</taxon>
        <taxon>Eucarida</taxon>
        <taxon>Euphausiacea</taxon>
        <taxon>Euphausiidae</taxon>
        <taxon>Meganyctiphanes</taxon>
    </lineage>
</organism>
<keyword evidence="3" id="KW-1185">Reference proteome</keyword>
<feature type="domain" description="PiggyBac transposable element-derived protein" evidence="1">
    <location>
        <begin position="23"/>
        <end position="118"/>
    </location>
</feature>
<dbReference type="InterPro" id="IPR029526">
    <property type="entry name" value="PGBD"/>
</dbReference>
<dbReference type="AlphaFoldDB" id="A0AAV2SNR5"/>
<proteinExistence type="predicted"/>
<dbReference type="EMBL" id="CAXKWB010096819">
    <property type="protein sequence ID" value="CAL4221095.1"/>
    <property type="molecule type" value="Genomic_DNA"/>
</dbReference>
<accession>A0AAV2SNR5</accession>
<dbReference type="PANTHER" id="PTHR46599">
    <property type="entry name" value="PIGGYBAC TRANSPOSABLE ELEMENT-DERIVED PROTEIN 4"/>
    <property type="match status" value="1"/>
</dbReference>
<protein>
    <recommendedName>
        <fullName evidence="1">PiggyBac transposable element-derived protein domain-containing protein</fullName>
    </recommendedName>
</protein>
<dbReference type="Proteomes" id="UP001497623">
    <property type="component" value="Unassembled WGS sequence"/>
</dbReference>
<evidence type="ECO:0000313" key="3">
    <source>
        <dbReference type="Proteomes" id="UP001497623"/>
    </source>
</evidence>
<feature type="non-terminal residue" evidence="2">
    <location>
        <position position="182"/>
    </location>
</feature>
<dbReference type="Pfam" id="PF13843">
    <property type="entry name" value="DDE_Tnp_1_7"/>
    <property type="match status" value="1"/>
</dbReference>
<sequence length="182" mass="21374">MPDELRSSKIKIKKGERPVVWQDENQTIVACTWQDSGRVNMISTVGDTGITKVTCKNKRGATELYREVEKPNINLFYNKNMGGVDTFDRLCNSYPFDRRNYKWYHTLWHFIIEIALVNGRIVHNLQNPDKKDKLSAIRFREKVVNGLLDGYSRNIIIRGRGRKRTLPLENRLSERHFVSKYD</sequence>
<gene>
    <name evidence="2" type="ORF">MNOR_LOCUS39093</name>
</gene>
<name>A0AAV2SNR5_MEGNR</name>
<dbReference type="PANTHER" id="PTHR46599:SF3">
    <property type="entry name" value="PIGGYBAC TRANSPOSABLE ELEMENT-DERIVED PROTEIN 4"/>
    <property type="match status" value="1"/>
</dbReference>